<evidence type="ECO:0000313" key="2">
    <source>
        <dbReference type="EMBL" id="WAQ97011.1"/>
    </source>
</evidence>
<protein>
    <submittedName>
        <fullName evidence="2">TPPP-like protein</fullName>
    </submittedName>
</protein>
<dbReference type="PANTHER" id="PTHR12932:SF9">
    <property type="entry name" value="TUBULIN POLYMERIZATION-PROMOTING PROTEIN HOMOLOG"/>
    <property type="match status" value="1"/>
</dbReference>
<gene>
    <name evidence="2" type="ORF">MAR_029701</name>
</gene>
<evidence type="ECO:0000313" key="3">
    <source>
        <dbReference type="Proteomes" id="UP001164746"/>
    </source>
</evidence>
<feature type="region of interest" description="Disordered" evidence="1">
    <location>
        <begin position="1"/>
        <end position="30"/>
    </location>
</feature>
<evidence type="ECO:0000256" key="1">
    <source>
        <dbReference type="SAM" id="MobiDB-lite"/>
    </source>
</evidence>
<dbReference type="EMBL" id="CP111013">
    <property type="protein sequence ID" value="WAQ97011.1"/>
    <property type="molecule type" value="Genomic_DNA"/>
</dbReference>
<dbReference type="InterPro" id="IPR008907">
    <property type="entry name" value="TPP/p25"/>
</dbReference>
<feature type="compositionally biased region" description="Basic and acidic residues" evidence="1">
    <location>
        <begin position="1"/>
        <end position="11"/>
    </location>
</feature>
<organism evidence="2 3">
    <name type="scientific">Mya arenaria</name>
    <name type="common">Soft-shell clam</name>
    <dbReference type="NCBI Taxonomy" id="6604"/>
    <lineage>
        <taxon>Eukaryota</taxon>
        <taxon>Metazoa</taxon>
        <taxon>Spiralia</taxon>
        <taxon>Lophotrochozoa</taxon>
        <taxon>Mollusca</taxon>
        <taxon>Bivalvia</taxon>
        <taxon>Autobranchia</taxon>
        <taxon>Heteroconchia</taxon>
        <taxon>Euheterodonta</taxon>
        <taxon>Imparidentia</taxon>
        <taxon>Neoheterodontei</taxon>
        <taxon>Myida</taxon>
        <taxon>Myoidea</taxon>
        <taxon>Myidae</taxon>
        <taxon>Mya</taxon>
    </lineage>
</organism>
<feature type="compositionally biased region" description="Basic and acidic residues" evidence="1">
    <location>
        <begin position="178"/>
        <end position="197"/>
    </location>
</feature>
<dbReference type="Pfam" id="PF05517">
    <property type="entry name" value="p25-alpha"/>
    <property type="match status" value="1"/>
</dbReference>
<proteinExistence type="predicted"/>
<sequence>MATKGDRKSPEDPADGGAPKTPEGASAVPTSDDVDVDLAAKFSAFCDTKTKDHFTSKACNKLVKDCFEDHFKFKKIILTNRVDSSVFSKCKEKGKPHMLVTSGNCKKFLQHTAHEFAKLKKGDDRLPKEDPAVNDMYTALHQRVIQSSGPKIKAVKQSATGNVQGLTDTRKYTGSHKQRFDESGKGRGKAGREEDKTASGYVASYKGEGTFEEGKQ</sequence>
<keyword evidence="3" id="KW-1185">Reference proteome</keyword>
<feature type="compositionally biased region" description="Polar residues" evidence="1">
    <location>
        <begin position="157"/>
        <end position="167"/>
    </location>
</feature>
<dbReference type="PANTHER" id="PTHR12932">
    <property type="entry name" value="P25 ALPHA-RELATED"/>
    <property type="match status" value="1"/>
</dbReference>
<name>A0ABY7DK80_MYAAR</name>
<feature type="region of interest" description="Disordered" evidence="1">
    <location>
        <begin position="156"/>
        <end position="201"/>
    </location>
</feature>
<dbReference type="Proteomes" id="UP001164746">
    <property type="component" value="Chromosome 2"/>
</dbReference>
<reference evidence="2" key="1">
    <citation type="submission" date="2022-11" db="EMBL/GenBank/DDBJ databases">
        <title>Centuries of genome instability and evolution in soft-shell clam transmissible cancer (bioRxiv).</title>
        <authorList>
            <person name="Hart S.F.M."/>
            <person name="Yonemitsu M.A."/>
            <person name="Giersch R.M."/>
            <person name="Beal B.F."/>
            <person name="Arriagada G."/>
            <person name="Davis B.W."/>
            <person name="Ostrander E.A."/>
            <person name="Goff S.P."/>
            <person name="Metzger M.J."/>
        </authorList>
    </citation>
    <scope>NUCLEOTIDE SEQUENCE</scope>
    <source>
        <strain evidence="2">MELC-2E11</strain>
        <tissue evidence="2">Siphon/mantle</tissue>
    </source>
</reference>
<accession>A0ABY7DK80</accession>